<name>A0AAJ0CPX8_9HYPO</name>
<reference evidence="2" key="1">
    <citation type="submission" date="2023-06" db="EMBL/GenBank/DDBJ databases">
        <title>Conoideocrella luteorostrata (Hypocreales: Clavicipitaceae), a potential biocontrol fungus for elongate hemlock scale in United States Christmas tree production areas.</title>
        <authorList>
            <person name="Barrett H."/>
            <person name="Lovett B."/>
            <person name="Macias A.M."/>
            <person name="Stajich J.E."/>
            <person name="Kasson M.T."/>
        </authorList>
    </citation>
    <scope>NUCLEOTIDE SEQUENCE</scope>
    <source>
        <strain evidence="2">ARSEF 14590</strain>
    </source>
</reference>
<feature type="region of interest" description="Disordered" evidence="1">
    <location>
        <begin position="206"/>
        <end position="254"/>
    </location>
</feature>
<feature type="region of interest" description="Disordered" evidence="1">
    <location>
        <begin position="1"/>
        <end position="21"/>
    </location>
</feature>
<dbReference type="AlphaFoldDB" id="A0AAJ0CPX8"/>
<accession>A0AAJ0CPX8</accession>
<feature type="compositionally biased region" description="Polar residues" evidence="1">
    <location>
        <begin position="244"/>
        <end position="254"/>
    </location>
</feature>
<evidence type="ECO:0000313" key="3">
    <source>
        <dbReference type="Proteomes" id="UP001251528"/>
    </source>
</evidence>
<evidence type="ECO:0000313" key="2">
    <source>
        <dbReference type="EMBL" id="KAK2595624.1"/>
    </source>
</evidence>
<organism evidence="2 3">
    <name type="scientific">Conoideocrella luteorostrata</name>
    <dbReference type="NCBI Taxonomy" id="1105319"/>
    <lineage>
        <taxon>Eukaryota</taxon>
        <taxon>Fungi</taxon>
        <taxon>Dikarya</taxon>
        <taxon>Ascomycota</taxon>
        <taxon>Pezizomycotina</taxon>
        <taxon>Sordariomycetes</taxon>
        <taxon>Hypocreomycetidae</taxon>
        <taxon>Hypocreales</taxon>
        <taxon>Clavicipitaceae</taxon>
        <taxon>Conoideocrella</taxon>
    </lineage>
</organism>
<protein>
    <submittedName>
        <fullName evidence="2">Uncharacterized protein</fullName>
    </submittedName>
</protein>
<comment type="caution">
    <text evidence="2">The sequence shown here is derived from an EMBL/GenBank/DDBJ whole genome shotgun (WGS) entry which is preliminary data.</text>
</comment>
<dbReference type="EMBL" id="JASWJB010000126">
    <property type="protein sequence ID" value="KAK2595624.1"/>
    <property type="molecule type" value="Genomic_DNA"/>
</dbReference>
<proteinExistence type="predicted"/>
<evidence type="ECO:0000256" key="1">
    <source>
        <dbReference type="SAM" id="MobiDB-lite"/>
    </source>
</evidence>
<sequence>MDTWRPYPYPLQKSPMEGTTAQHEEEWLHAASTDPTFVHPLGHKSITEALKLELLQRTFWPSLAQWVEARQEVLQPGGEILGGWSRADMYGMMDWYRLCFNMTSRYEDAVAAHRDGIWRTVILTSPWWDWPEFAYLYVKTVRDAHGAPQRDANGRVQRETRDPYDDKLEDEFMDLWEKVANTRPLRKHANGKVMLPVDRKQLQSTVSAPAPVSVPTPVPGSVSATTNTGSAIASRMAGHVPNVPSRTATPQAAR</sequence>
<keyword evidence="3" id="KW-1185">Reference proteome</keyword>
<dbReference type="Proteomes" id="UP001251528">
    <property type="component" value="Unassembled WGS sequence"/>
</dbReference>
<gene>
    <name evidence="2" type="ORF">QQS21_006671</name>
</gene>